<dbReference type="Proteomes" id="UP001382904">
    <property type="component" value="Unassembled WGS sequence"/>
</dbReference>
<feature type="compositionally biased region" description="Low complexity" evidence="1">
    <location>
        <begin position="97"/>
        <end position="110"/>
    </location>
</feature>
<sequence>MAFQTLFGGQLAHPPSTRTGGAGPVQEVLGGTQRRPGCVLGGQLHGVGGRAEPEQGAAVGHAEQGHIGVEGGDIPAAVVAGEQEAPGQSRRPGLAHSSPSSSRTQGSTSGRPPPSSPDSGVATMFRTRS</sequence>
<organism evidence="2 3">
    <name type="scientific">Streptomyces caledonius</name>
    <dbReference type="NCBI Taxonomy" id="3134107"/>
    <lineage>
        <taxon>Bacteria</taxon>
        <taxon>Bacillati</taxon>
        <taxon>Actinomycetota</taxon>
        <taxon>Actinomycetes</taxon>
        <taxon>Kitasatosporales</taxon>
        <taxon>Streptomycetaceae</taxon>
        <taxon>Streptomyces</taxon>
    </lineage>
</organism>
<comment type="caution">
    <text evidence="2">The sequence shown here is derived from an EMBL/GenBank/DDBJ whole genome shotgun (WGS) entry which is preliminary data.</text>
</comment>
<gene>
    <name evidence="2" type="ORF">WKI68_10515</name>
</gene>
<protein>
    <submittedName>
        <fullName evidence="2">Uncharacterized protein</fullName>
    </submittedName>
</protein>
<dbReference type="EMBL" id="JBBKAM010000002">
    <property type="protein sequence ID" value="MEJ8641789.1"/>
    <property type="molecule type" value="Genomic_DNA"/>
</dbReference>
<name>A0ABU8U1M9_9ACTN</name>
<evidence type="ECO:0000313" key="3">
    <source>
        <dbReference type="Proteomes" id="UP001382904"/>
    </source>
</evidence>
<feature type="compositionally biased region" description="Gly residues" evidence="1">
    <location>
        <begin position="39"/>
        <end position="49"/>
    </location>
</feature>
<proteinExistence type="predicted"/>
<evidence type="ECO:0000313" key="2">
    <source>
        <dbReference type="EMBL" id="MEJ8641789.1"/>
    </source>
</evidence>
<keyword evidence="3" id="KW-1185">Reference proteome</keyword>
<evidence type="ECO:0000256" key="1">
    <source>
        <dbReference type="SAM" id="MobiDB-lite"/>
    </source>
</evidence>
<accession>A0ABU8U1M9</accession>
<feature type="region of interest" description="Disordered" evidence="1">
    <location>
        <begin position="1"/>
        <end position="129"/>
    </location>
</feature>
<reference evidence="2 3" key="1">
    <citation type="submission" date="2024-03" db="EMBL/GenBank/DDBJ databases">
        <title>Novel Streptomyces species of biotechnological and ecological value are a feature of Machair soil.</title>
        <authorList>
            <person name="Prole J.R."/>
            <person name="Goodfellow M."/>
            <person name="Allenby N."/>
            <person name="Ward A.C."/>
        </authorList>
    </citation>
    <scope>NUCLEOTIDE SEQUENCE [LARGE SCALE GENOMIC DNA]</scope>
    <source>
        <strain evidence="2 3">MS1.HAVA.3</strain>
    </source>
</reference>